<protein>
    <submittedName>
        <fullName evidence="3">Ketosynthase</fullName>
    </submittedName>
</protein>
<keyword evidence="2" id="KW-0732">Signal</keyword>
<feature type="transmembrane region" description="Helical" evidence="1">
    <location>
        <begin position="178"/>
        <end position="198"/>
    </location>
</feature>
<feature type="signal peptide" evidence="2">
    <location>
        <begin position="1"/>
        <end position="17"/>
    </location>
</feature>
<evidence type="ECO:0000256" key="2">
    <source>
        <dbReference type="SAM" id="SignalP"/>
    </source>
</evidence>
<name>A0ABQ2E9C4_9GAMM</name>
<feature type="chain" id="PRO_5045244845" evidence="2">
    <location>
        <begin position="18"/>
        <end position="230"/>
    </location>
</feature>
<feature type="transmembrane region" description="Helical" evidence="1">
    <location>
        <begin position="134"/>
        <end position="154"/>
    </location>
</feature>
<evidence type="ECO:0000313" key="4">
    <source>
        <dbReference type="Proteomes" id="UP000599009"/>
    </source>
</evidence>
<keyword evidence="1" id="KW-0812">Transmembrane</keyword>
<accession>A0ABQ2E9C4</accession>
<evidence type="ECO:0000256" key="1">
    <source>
        <dbReference type="SAM" id="Phobius"/>
    </source>
</evidence>
<proteinExistence type="predicted"/>
<feature type="transmembrane region" description="Helical" evidence="1">
    <location>
        <begin position="77"/>
        <end position="95"/>
    </location>
</feature>
<organism evidence="3 4">
    <name type="scientific">Luteimonas terricola</name>
    <dbReference type="NCBI Taxonomy" id="645597"/>
    <lineage>
        <taxon>Bacteria</taxon>
        <taxon>Pseudomonadati</taxon>
        <taxon>Pseudomonadota</taxon>
        <taxon>Gammaproteobacteria</taxon>
        <taxon>Lysobacterales</taxon>
        <taxon>Lysobacteraceae</taxon>
        <taxon>Luteimonas</taxon>
    </lineage>
</organism>
<gene>
    <name evidence="3" type="ORF">GCM10011394_01780</name>
</gene>
<keyword evidence="1" id="KW-0472">Membrane</keyword>
<evidence type="ECO:0000313" key="3">
    <source>
        <dbReference type="EMBL" id="GGJ96573.1"/>
    </source>
</evidence>
<dbReference type="Proteomes" id="UP000599009">
    <property type="component" value="Unassembled WGS sequence"/>
</dbReference>
<reference evidence="4" key="1">
    <citation type="journal article" date="2019" name="Int. J. Syst. Evol. Microbiol.">
        <title>The Global Catalogue of Microorganisms (GCM) 10K type strain sequencing project: providing services to taxonomists for standard genome sequencing and annotation.</title>
        <authorList>
            <consortium name="The Broad Institute Genomics Platform"/>
            <consortium name="The Broad Institute Genome Sequencing Center for Infectious Disease"/>
            <person name="Wu L."/>
            <person name="Ma J."/>
        </authorList>
    </citation>
    <scope>NUCLEOTIDE SEQUENCE [LARGE SCALE GENOMIC DNA]</scope>
    <source>
        <strain evidence="4">CGMCC 1.8985</strain>
    </source>
</reference>
<sequence>MPAMGLALTLAMAVAYAALAHMASATLDDRYAYAALLALVAMMLAAGLVARRAWAWVALPLSLLACHLLYAAGHAGLPLLLAPVVFVAAIAWLFARSLRAPRGALITRIVAALDGSTPDTLAPELVSYSRGLTAGWAAALGVLGLANLALAMVAEPGGLLSSLGLRAPLTITREQWSLFANILNYGIVGGFFAIEFAWRKHRFPGRHGSFVGFLRQMANLGPAFWRDFLR</sequence>
<keyword evidence="1" id="KW-1133">Transmembrane helix</keyword>
<keyword evidence="4" id="KW-1185">Reference proteome</keyword>
<comment type="caution">
    <text evidence="3">The sequence shown here is derived from an EMBL/GenBank/DDBJ whole genome shotgun (WGS) entry which is preliminary data.</text>
</comment>
<feature type="transmembrane region" description="Helical" evidence="1">
    <location>
        <begin position="30"/>
        <end position="49"/>
    </location>
</feature>
<dbReference type="EMBL" id="BMME01000001">
    <property type="protein sequence ID" value="GGJ96573.1"/>
    <property type="molecule type" value="Genomic_DNA"/>
</dbReference>